<organism evidence="2 3">
    <name type="scientific">Oryza sativa subsp. japonica</name>
    <name type="common">Rice</name>
    <dbReference type="NCBI Taxonomy" id="39947"/>
    <lineage>
        <taxon>Eukaryota</taxon>
        <taxon>Viridiplantae</taxon>
        <taxon>Streptophyta</taxon>
        <taxon>Embryophyta</taxon>
        <taxon>Tracheophyta</taxon>
        <taxon>Spermatophyta</taxon>
        <taxon>Magnoliopsida</taxon>
        <taxon>Liliopsida</taxon>
        <taxon>Poales</taxon>
        <taxon>Poaceae</taxon>
        <taxon>BOP clade</taxon>
        <taxon>Oryzoideae</taxon>
        <taxon>Oryzeae</taxon>
        <taxon>Oryzinae</taxon>
        <taxon>Oryza</taxon>
        <taxon>Oryza sativa</taxon>
    </lineage>
</organism>
<evidence type="ECO:0000313" key="3">
    <source>
        <dbReference type="Proteomes" id="UP000059680"/>
    </source>
</evidence>
<evidence type="ECO:0000256" key="1">
    <source>
        <dbReference type="SAM" id="MobiDB-lite"/>
    </source>
</evidence>
<dbReference type="EMBL" id="AP014967">
    <property type="protein sequence ID" value="BAT14524.1"/>
    <property type="molecule type" value="Genomic_DNA"/>
</dbReference>
<dbReference type="InParanoid" id="A0A0P0Y496"/>
<proteinExistence type="predicted"/>
<reference evidence="2 3" key="2">
    <citation type="journal article" date="2013" name="Plant Cell Physiol.">
        <title>Rice Annotation Project Database (RAP-DB): an integrative and interactive database for rice genomics.</title>
        <authorList>
            <person name="Sakai H."/>
            <person name="Lee S.S."/>
            <person name="Tanaka T."/>
            <person name="Numa H."/>
            <person name="Kim J."/>
            <person name="Kawahara Y."/>
            <person name="Wakimoto H."/>
            <person name="Yang C.C."/>
            <person name="Iwamoto M."/>
            <person name="Abe T."/>
            <person name="Yamada Y."/>
            <person name="Muto A."/>
            <person name="Inokuchi H."/>
            <person name="Ikemura T."/>
            <person name="Matsumoto T."/>
            <person name="Sasaki T."/>
            <person name="Itoh T."/>
        </authorList>
    </citation>
    <scope>NUCLEOTIDE SEQUENCE [LARGE SCALE GENOMIC DNA]</scope>
    <source>
        <strain evidence="3">cv. Nipponbare</strain>
    </source>
</reference>
<feature type="compositionally biased region" description="Pro residues" evidence="1">
    <location>
        <begin position="57"/>
        <end position="72"/>
    </location>
</feature>
<accession>A0A0P0Y496</accession>
<dbReference type="AlphaFoldDB" id="A0A0P0Y496"/>
<feature type="compositionally biased region" description="Pro residues" evidence="1">
    <location>
        <begin position="88"/>
        <end position="97"/>
    </location>
</feature>
<protein>
    <submittedName>
        <fullName evidence="2">Os11g0570600 protein</fullName>
    </submittedName>
</protein>
<reference evidence="3" key="1">
    <citation type="journal article" date="2005" name="Nature">
        <title>The map-based sequence of the rice genome.</title>
        <authorList>
            <consortium name="International rice genome sequencing project (IRGSP)"/>
            <person name="Matsumoto T."/>
            <person name="Wu J."/>
            <person name="Kanamori H."/>
            <person name="Katayose Y."/>
            <person name="Fujisawa M."/>
            <person name="Namiki N."/>
            <person name="Mizuno H."/>
            <person name="Yamamoto K."/>
            <person name="Antonio B.A."/>
            <person name="Baba T."/>
            <person name="Sakata K."/>
            <person name="Nagamura Y."/>
            <person name="Aoki H."/>
            <person name="Arikawa K."/>
            <person name="Arita K."/>
            <person name="Bito T."/>
            <person name="Chiden Y."/>
            <person name="Fujitsuka N."/>
            <person name="Fukunaka R."/>
            <person name="Hamada M."/>
            <person name="Harada C."/>
            <person name="Hayashi A."/>
            <person name="Hijishita S."/>
            <person name="Honda M."/>
            <person name="Hosokawa S."/>
            <person name="Ichikawa Y."/>
            <person name="Idonuma A."/>
            <person name="Iijima M."/>
            <person name="Ikeda M."/>
            <person name="Ikeno M."/>
            <person name="Ito K."/>
            <person name="Ito S."/>
            <person name="Ito T."/>
            <person name="Ito Y."/>
            <person name="Ito Y."/>
            <person name="Iwabuchi A."/>
            <person name="Kamiya K."/>
            <person name="Karasawa W."/>
            <person name="Kurita K."/>
            <person name="Katagiri S."/>
            <person name="Kikuta A."/>
            <person name="Kobayashi H."/>
            <person name="Kobayashi N."/>
            <person name="Machita K."/>
            <person name="Maehara T."/>
            <person name="Masukawa M."/>
            <person name="Mizubayashi T."/>
            <person name="Mukai Y."/>
            <person name="Nagasaki H."/>
            <person name="Nagata Y."/>
            <person name="Naito S."/>
            <person name="Nakashima M."/>
            <person name="Nakama Y."/>
            <person name="Nakamichi Y."/>
            <person name="Nakamura M."/>
            <person name="Meguro A."/>
            <person name="Negishi M."/>
            <person name="Ohta I."/>
            <person name="Ohta T."/>
            <person name="Okamoto M."/>
            <person name="Ono N."/>
            <person name="Saji S."/>
            <person name="Sakaguchi M."/>
            <person name="Sakai K."/>
            <person name="Shibata M."/>
            <person name="Shimokawa T."/>
            <person name="Song J."/>
            <person name="Takazaki Y."/>
            <person name="Terasawa K."/>
            <person name="Tsugane M."/>
            <person name="Tsuji K."/>
            <person name="Ueda S."/>
            <person name="Waki K."/>
            <person name="Yamagata H."/>
            <person name="Yamamoto M."/>
            <person name="Yamamoto S."/>
            <person name="Yamane H."/>
            <person name="Yoshiki S."/>
            <person name="Yoshihara R."/>
            <person name="Yukawa K."/>
            <person name="Zhong H."/>
            <person name="Yano M."/>
            <person name="Yuan Q."/>
            <person name="Ouyang S."/>
            <person name="Liu J."/>
            <person name="Jones K.M."/>
            <person name="Gansberger K."/>
            <person name="Moffat K."/>
            <person name="Hill J."/>
            <person name="Bera J."/>
            <person name="Fadrosh D."/>
            <person name="Jin S."/>
            <person name="Johri S."/>
            <person name="Kim M."/>
            <person name="Overton L."/>
            <person name="Reardon M."/>
            <person name="Tsitrin T."/>
            <person name="Vuong H."/>
            <person name="Weaver B."/>
            <person name="Ciecko A."/>
            <person name="Tallon L."/>
            <person name="Jackson J."/>
            <person name="Pai G."/>
            <person name="Aken S.V."/>
            <person name="Utterback T."/>
            <person name="Reidmuller S."/>
            <person name="Feldblyum T."/>
            <person name="Hsiao J."/>
            <person name="Zismann V."/>
            <person name="Iobst S."/>
            <person name="de Vazeille A.R."/>
            <person name="Buell C.R."/>
            <person name="Ying K."/>
            <person name="Li Y."/>
            <person name="Lu T."/>
            <person name="Huang Y."/>
            <person name="Zhao Q."/>
            <person name="Feng Q."/>
            <person name="Zhang L."/>
            <person name="Zhu J."/>
            <person name="Weng Q."/>
            <person name="Mu J."/>
            <person name="Lu Y."/>
            <person name="Fan D."/>
            <person name="Liu Y."/>
            <person name="Guan J."/>
            <person name="Zhang Y."/>
            <person name="Yu S."/>
            <person name="Liu X."/>
            <person name="Zhang Y."/>
            <person name="Hong G."/>
            <person name="Han B."/>
            <person name="Choisne N."/>
            <person name="Demange N."/>
            <person name="Orjeda G."/>
            <person name="Samain S."/>
            <person name="Cattolico L."/>
            <person name="Pelletier E."/>
            <person name="Couloux A."/>
            <person name="Segurens B."/>
            <person name="Wincker P."/>
            <person name="D'Hont A."/>
            <person name="Scarpelli C."/>
            <person name="Weissenbach J."/>
            <person name="Salanoubat M."/>
            <person name="Quetier F."/>
            <person name="Yu Y."/>
            <person name="Kim H.R."/>
            <person name="Rambo T."/>
            <person name="Currie J."/>
            <person name="Collura K."/>
            <person name="Luo M."/>
            <person name="Yang T."/>
            <person name="Ammiraju J.S.S."/>
            <person name="Engler F."/>
            <person name="Soderlund C."/>
            <person name="Wing R.A."/>
            <person name="Palmer L.E."/>
            <person name="de la Bastide M."/>
            <person name="Spiegel L."/>
            <person name="Nascimento L."/>
            <person name="Zutavern T."/>
            <person name="O'Shaughnessy A."/>
            <person name="Dike S."/>
            <person name="Dedhia N."/>
            <person name="Preston R."/>
            <person name="Balija V."/>
            <person name="McCombie W.R."/>
            <person name="Chow T."/>
            <person name="Chen H."/>
            <person name="Chung M."/>
            <person name="Chen C."/>
            <person name="Shaw J."/>
            <person name="Wu H."/>
            <person name="Hsiao K."/>
            <person name="Chao Y."/>
            <person name="Chu M."/>
            <person name="Cheng C."/>
            <person name="Hour A."/>
            <person name="Lee P."/>
            <person name="Lin S."/>
            <person name="Lin Y."/>
            <person name="Liou J."/>
            <person name="Liu S."/>
            <person name="Hsing Y."/>
            <person name="Raghuvanshi S."/>
            <person name="Mohanty A."/>
            <person name="Bharti A.K."/>
            <person name="Gaur A."/>
            <person name="Gupta V."/>
            <person name="Kumar D."/>
            <person name="Ravi V."/>
            <person name="Vij S."/>
            <person name="Kapur A."/>
            <person name="Khurana P."/>
            <person name="Khurana P."/>
            <person name="Khurana J.P."/>
            <person name="Tyagi A.K."/>
            <person name="Gaikwad K."/>
            <person name="Singh A."/>
            <person name="Dalal V."/>
            <person name="Srivastava S."/>
            <person name="Dixit A."/>
            <person name="Pal A.K."/>
            <person name="Ghazi I.A."/>
            <person name="Yadav M."/>
            <person name="Pandit A."/>
            <person name="Bhargava A."/>
            <person name="Sureshbabu K."/>
            <person name="Batra K."/>
            <person name="Sharma T.R."/>
            <person name="Mohapatra T."/>
            <person name="Singh N.K."/>
            <person name="Messing J."/>
            <person name="Nelson A.B."/>
            <person name="Fuks G."/>
            <person name="Kavchok S."/>
            <person name="Keizer G."/>
            <person name="Linton E."/>
            <person name="Llaca V."/>
            <person name="Song R."/>
            <person name="Tanyolac B."/>
            <person name="Young S."/>
            <person name="Ho-Il K."/>
            <person name="Hahn J.H."/>
            <person name="Sangsakoo G."/>
            <person name="Vanavichit A."/>
            <person name="de Mattos Luiz.A.T."/>
            <person name="Zimmer P.D."/>
            <person name="Malone G."/>
            <person name="Dellagostin O."/>
            <person name="de Oliveira A.C."/>
            <person name="Bevan M."/>
            <person name="Bancroft I."/>
            <person name="Minx P."/>
            <person name="Cordum H."/>
            <person name="Wilson R."/>
            <person name="Cheng Z."/>
            <person name="Jin W."/>
            <person name="Jiang J."/>
            <person name="Leong S.A."/>
            <person name="Iwama H."/>
            <person name="Gojobori T."/>
            <person name="Itoh T."/>
            <person name="Niimura Y."/>
            <person name="Fujii Y."/>
            <person name="Habara T."/>
            <person name="Sakai H."/>
            <person name="Sato Y."/>
            <person name="Wilson G."/>
            <person name="Kumar K."/>
            <person name="McCouch S."/>
            <person name="Juretic N."/>
            <person name="Hoen D."/>
            <person name="Wright S."/>
            <person name="Bruskiewich R."/>
            <person name="Bureau T."/>
            <person name="Miyao A."/>
            <person name="Hirochika H."/>
            <person name="Nishikawa T."/>
            <person name="Kadowaki K."/>
            <person name="Sugiura M."/>
            <person name="Burr B."/>
            <person name="Sasaki T."/>
        </authorList>
    </citation>
    <scope>NUCLEOTIDE SEQUENCE [LARGE SCALE GENOMIC DNA]</scope>
    <source>
        <strain evidence="3">cv. Nipponbare</strain>
    </source>
</reference>
<name>A0A0P0Y496_ORYSJ</name>
<evidence type="ECO:0000313" key="2">
    <source>
        <dbReference type="EMBL" id="BAT14524.1"/>
    </source>
</evidence>
<reference evidence="2 3" key="3">
    <citation type="journal article" date="2013" name="Rice">
        <title>Improvement of the Oryza sativa Nipponbare reference genome using next generation sequence and optical map data.</title>
        <authorList>
            <person name="Kawahara Y."/>
            <person name="de la Bastide M."/>
            <person name="Hamilton J.P."/>
            <person name="Kanamori H."/>
            <person name="McCombie W.R."/>
            <person name="Ouyang S."/>
            <person name="Schwartz D.C."/>
            <person name="Tanaka T."/>
            <person name="Wu J."/>
            <person name="Zhou S."/>
            <person name="Childs K.L."/>
            <person name="Davidson R.M."/>
            <person name="Lin H."/>
            <person name="Quesada-Ocampo L."/>
            <person name="Vaillancourt B."/>
            <person name="Sakai H."/>
            <person name="Lee S.S."/>
            <person name="Kim J."/>
            <person name="Numa H."/>
            <person name="Itoh T."/>
            <person name="Buell C.R."/>
            <person name="Matsumoto T."/>
        </authorList>
    </citation>
    <scope>NUCLEOTIDE SEQUENCE [LARGE SCALE GENOMIC DNA]</scope>
    <source>
        <strain evidence="3">cv. Nipponbare</strain>
    </source>
</reference>
<dbReference type="PaxDb" id="39947-A0A0P0Y496"/>
<gene>
    <name evidence="2" type="ordered locus">Os11g0570600</name>
    <name evidence="2" type="ORF">OSNPB_110570600</name>
</gene>
<keyword evidence="3" id="KW-1185">Reference proteome</keyword>
<dbReference type="Proteomes" id="UP000059680">
    <property type="component" value="Chromosome 11"/>
</dbReference>
<feature type="region of interest" description="Disordered" evidence="1">
    <location>
        <begin position="36"/>
        <end position="156"/>
    </location>
</feature>
<sequence length="156" mass="16519">MSIHAPSTKSGGGLRLHARVAATAGRFLLRLPTAGRRIWPTGRGSGHRSLSPHHRSLPPPSPDRRPAPPPPPFDRRPPDLAYRVWIQPPRPLSPPPAASSSASRSPDTVASPHLPTIGHWIWATERGSDHHGLSPAPPPATSSSACRPPDAAASHA</sequence>